<keyword evidence="1" id="KW-1133">Transmembrane helix</keyword>
<gene>
    <name evidence="2" type="ORF">SBX37_13530</name>
</gene>
<feature type="transmembrane region" description="Helical" evidence="1">
    <location>
        <begin position="26"/>
        <end position="44"/>
    </location>
</feature>
<evidence type="ECO:0000313" key="2">
    <source>
        <dbReference type="EMBL" id="MDW6003873.1"/>
    </source>
</evidence>
<dbReference type="Pfam" id="PF11201">
    <property type="entry name" value="DUF2982"/>
    <property type="match status" value="1"/>
</dbReference>
<comment type="caution">
    <text evidence="2">The sequence shown here is derived from an EMBL/GenBank/DDBJ whole genome shotgun (WGS) entry which is preliminary data.</text>
</comment>
<dbReference type="InterPro" id="IPR021367">
    <property type="entry name" value="DUF2982"/>
</dbReference>
<reference evidence="2 3" key="1">
    <citation type="submission" date="2023-11" db="EMBL/GenBank/DDBJ databases">
        <title>Plant-associative lifestyle of Vibrio porteresiae and its evolutionary dynamics.</title>
        <authorList>
            <person name="Rameshkumar N."/>
            <person name="Kirti K."/>
        </authorList>
    </citation>
    <scope>NUCLEOTIDE SEQUENCE [LARGE SCALE GENOMIC DNA]</scope>
    <source>
        <strain evidence="2 3">MSSRF38</strain>
    </source>
</reference>
<evidence type="ECO:0000256" key="1">
    <source>
        <dbReference type="SAM" id="Phobius"/>
    </source>
</evidence>
<evidence type="ECO:0000313" key="3">
    <source>
        <dbReference type="Proteomes" id="UP001283366"/>
    </source>
</evidence>
<proteinExistence type="predicted"/>
<protein>
    <submittedName>
        <fullName evidence="2">DUF2982 domain-containing protein</fullName>
    </submittedName>
</protein>
<keyword evidence="1" id="KW-0472">Membrane</keyword>
<sequence length="234" mass="26868">MDKYSGADMQTVHLSNFEFDLHQRSVRLTIIAYATVCLIIIMTAATFALALLYTALLSGLATLLYWIIRKSQVRYTLTATHFQQHNFRGGWVVKWNNIREISQCTYDIDGWHQPLPWIGIRLKSYTPYLDSICPRIISEILLSQRGLLYLGMKQHNAQMSEFEDIVLDPSLFKSEGGKVYSGLLAMLANRMRYQRNYHGYDLFISMSDLGIHGDELIGMARRYIAAAEPDHPPQ</sequence>
<dbReference type="EMBL" id="JAWRCO010000001">
    <property type="protein sequence ID" value="MDW6003873.1"/>
    <property type="molecule type" value="Genomic_DNA"/>
</dbReference>
<accession>A0ABU4I7V8</accession>
<keyword evidence="1" id="KW-0812">Transmembrane</keyword>
<dbReference type="Proteomes" id="UP001283366">
    <property type="component" value="Unassembled WGS sequence"/>
</dbReference>
<name>A0ABU4I7V8_9VIBR</name>
<organism evidence="2 3">
    <name type="scientific">Vibrio mangrovi</name>
    <dbReference type="NCBI Taxonomy" id="474394"/>
    <lineage>
        <taxon>Bacteria</taxon>
        <taxon>Pseudomonadati</taxon>
        <taxon>Pseudomonadota</taxon>
        <taxon>Gammaproteobacteria</taxon>
        <taxon>Vibrionales</taxon>
        <taxon>Vibrionaceae</taxon>
        <taxon>Vibrio</taxon>
    </lineage>
</organism>
<keyword evidence="3" id="KW-1185">Reference proteome</keyword>
<feature type="transmembrane region" description="Helical" evidence="1">
    <location>
        <begin position="50"/>
        <end position="68"/>
    </location>
</feature>